<organism evidence="2 3">
    <name type="scientific">Escallonia herrerae</name>
    <dbReference type="NCBI Taxonomy" id="1293975"/>
    <lineage>
        <taxon>Eukaryota</taxon>
        <taxon>Viridiplantae</taxon>
        <taxon>Streptophyta</taxon>
        <taxon>Embryophyta</taxon>
        <taxon>Tracheophyta</taxon>
        <taxon>Spermatophyta</taxon>
        <taxon>Magnoliopsida</taxon>
        <taxon>eudicotyledons</taxon>
        <taxon>Gunneridae</taxon>
        <taxon>Pentapetalae</taxon>
        <taxon>asterids</taxon>
        <taxon>campanulids</taxon>
        <taxon>Escalloniales</taxon>
        <taxon>Escalloniaceae</taxon>
        <taxon>Escallonia</taxon>
    </lineage>
</organism>
<dbReference type="GO" id="GO:0044545">
    <property type="term" value="C:NSL complex"/>
    <property type="evidence" value="ECO:0007669"/>
    <property type="project" value="TreeGrafter"/>
</dbReference>
<evidence type="ECO:0000313" key="3">
    <source>
        <dbReference type="Proteomes" id="UP001188597"/>
    </source>
</evidence>
<comment type="caution">
    <text evidence="2">The sequence shown here is derived from an EMBL/GenBank/DDBJ whole genome shotgun (WGS) entry which is preliminary data.</text>
</comment>
<accession>A0AA89BDF2</accession>
<protein>
    <submittedName>
        <fullName evidence="2">Uncharacterized protein</fullName>
    </submittedName>
</protein>
<dbReference type="PANTHER" id="PTHR13453">
    <property type="entry name" value="KAT8 REGULATORY NSL COMPLEX SUBUNIT 2"/>
    <property type="match status" value="1"/>
</dbReference>
<name>A0AA89BDF2_9ASTE</name>
<sequence length="224" mass="24544">MTPLRAAGRPSPTIAISTARFTGAGSRPWRSLASVSSTFSPIPGSSSTSLVNISSRVILVMWLARQDISNYKFREACSFDIDIAGIRLIALNITLSMIAEGGEYRIDLFLFFVDLTLAQAGPITCGKPILRATCPSLCHVHFQKAQMHITRALEKAGLNISSSSKLAPKFHVIVTEYVREIQRKRRAAWEQAELRQTSSYNSPCHESNKEISPHGTPVPGTSSK</sequence>
<proteinExistence type="predicted"/>
<evidence type="ECO:0000256" key="1">
    <source>
        <dbReference type="SAM" id="MobiDB-lite"/>
    </source>
</evidence>
<dbReference type="Proteomes" id="UP001188597">
    <property type="component" value="Unassembled WGS sequence"/>
</dbReference>
<keyword evidence="3" id="KW-1185">Reference proteome</keyword>
<dbReference type="EMBL" id="JAVXUP010000253">
    <property type="protein sequence ID" value="KAK3032807.1"/>
    <property type="molecule type" value="Genomic_DNA"/>
</dbReference>
<reference evidence="2" key="1">
    <citation type="submission" date="2022-12" db="EMBL/GenBank/DDBJ databases">
        <title>Draft genome assemblies for two species of Escallonia (Escalloniales).</title>
        <authorList>
            <person name="Chanderbali A."/>
            <person name="Dervinis C."/>
            <person name="Anghel I."/>
            <person name="Soltis D."/>
            <person name="Soltis P."/>
            <person name="Zapata F."/>
        </authorList>
    </citation>
    <scope>NUCLEOTIDE SEQUENCE</scope>
    <source>
        <strain evidence="2">UCBG64.0493</strain>
        <tissue evidence="2">Leaf</tissue>
    </source>
</reference>
<dbReference type="AlphaFoldDB" id="A0AA89BDF2"/>
<dbReference type="InterPro" id="IPR026316">
    <property type="entry name" value="NSL2"/>
</dbReference>
<feature type="region of interest" description="Disordered" evidence="1">
    <location>
        <begin position="197"/>
        <end position="224"/>
    </location>
</feature>
<dbReference type="PANTHER" id="PTHR13453:SF1">
    <property type="entry name" value="KAT8 REGULATORY NSL COMPLEX SUBUNIT 2"/>
    <property type="match status" value="1"/>
</dbReference>
<evidence type="ECO:0000313" key="2">
    <source>
        <dbReference type="EMBL" id="KAK3032807.1"/>
    </source>
</evidence>
<gene>
    <name evidence="2" type="ORF">RJ639_035413</name>
</gene>